<keyword evidence="2" id="KW-1185">Reference proteome</keyword>
<proteinExistence type="predicted"/>
<dbReference type="EMBL" id="CP001108">
    <property type="protein sequence ID" value="ACF47236.1"/>
    <property type="molecule type" value="Genomic_DNA"/>
</dbReference>
<name>B4S6D4_PROA2</name>
<sequence length="47" mass="5492">MALAEQIVTSTIPYRTIRQLANHPRTEDVDVLIDEVFYRIVPTDDIY</sequence>
<dbReference type="AlphaFoldDB" id="B4S6D4"/>
<evidence type="ECO:0000313" key="1">
    <source>
        <dbReference type="EMBL" id="ACF47236.1"/>
    </source>
</evidence>
<reference evidence="1" key="1">
    <citation type="submission" date="2008-06" db="EMBL/GenBank/DDBJ databases">
        <title>Complete sequence of chromosome of Prosthecochloris aestuarii DSM 271.</title>
        <authorList>
            <consortium name="US DOE Joint Genome Institute"/>
            <person name="Lucas S."/>
            <person name="Copeland A."/>
            <person name="Lapidus A."/>
            <person name="Glavina del Rio T."/>
            <person name="Dalin E."/>
            <person name="Tice H."/>
            <person name="Bruce D."/>
            <person name="Goodwin L."/>
            <person name="Pitluck S."/>
            <person name="Schmutz J."/>
            <person name="Larimer F."/>
            <person name="Land M."/>
            <person name="Hauser L."/>
            <person name="Kyrpides N."/>
            <person name="Anderson I."/>
            <person name="Liu Z."/>
            <person name="Li T."/>
            <person name="Zhao F."/>
            <person name="Overmann J."/>
            <person name="Bryant D.A."/>
            <person name="Richardson P."/>
        </authorList>
    </citation>
    <scope>NUCLEOTIDE SEQUENCE [LARGE SCALE GENOMIC DNA]</scope>
    <source>
        <strain evidence="1">DSM 271</strain>
    </source>
</reference>
<dbReference type="KEGG" id="paa:Paes_2234"/>
<organism evidence="1 2">
    <name type="scientific">Prosthecochloris aestuarii (strain DSM 271 / SK 413)</name>
    <dbReference type="NCBI Taxonomy" id="290512"/>
    <lineage>
        <taxon>Bacteria</taxon>
        <taxon>Pseudomonadati</taxon>
        <taxon>Chlorobiota</taxon>
        <taxon>Chlorobiia</taxon>
        <taxon>Chlorobiales</taxon>
        <taxon>Chlorobiaceae</taxon>
        <taxon>Prosthecochloris</taxon>
    </lineage>
</organism>
<evidence type="ECO:0000313" key="2">
    <source>
        <dbReference type="Proteomes" id="UP000002725"/>
    </source>
</evidence>
<dbReference type="HOGENOM" id="CLU_3171867_0_0_10"/>
<dbReference type="Proteomes" id="UP000002725">
    <property type="component" value="Chromosome"/>
</dbReference>
<gene>
    <name evidence="1" type="ordered locus">Paes_2234</name>
</gene>
<protein>
    <submittedName>
        <fullName evidence="1">Uncharacterized protein</fullName>
    </submittedName>
</protein>
<accession>B4S6D4</accession>